<accession>A0A410FWD4</accession>
<evidence type="ECO:0000313" key="1">
    <source>
        <dbReference type="EMBL" id="QAA77376.1"/>
    </source>
</evidence>
<dbReference type="KEGG" id="bih:BIP78_1612"/>
<evidence type="ECO:0000313" key="2">
    <source>
        <dbReference type="Proteomes" id="UP000287233"/>
    </source>
</evidence>
<evidence type="ECO:0008006" key="3">
    <source>
        <dbReference type="Google" id="ProtNLM"/>
    </source>
</evidence>
<dbReference type="EMBL" id="CP034928">
    <property type="protein sequence ID" value="QAA77376.1"/>
    <property type="molecule type" value="Genomic_DNA"/>
</dbReference>
<dbReference type="PANTHER" id="PTHR37163:SF1">
    <property type="entry name" value="DUF501 DOMAIN-CONTAINING PROTEIN"/>
    <property type="match status" value="1"/>
</dbReference>
<gene>
    <name evidence="1" type="ORF">BIP78_1612</name>
</gene>
<proteinExistence type="predicted"/>
<dbReference type="PANTHER" id="PTHR37163">
    <property type="entry name" value="CONSERVED PROTEIN"/>
    <property type="match status" value="1"/>
</dbReference>
<name>A0A410FWD4_BIPS1</name>
<sequence>MLSPADRRVVERQIGRPPTGAVAVAHRCPYGYPQVILTHPLHRQGAEFGVFPTLFWLSCPYLTAEVARVESGGGVRRYEDLLAVQPDLVCRYAEAHESYRRERAALLSPEERGFLGKVGALDRLQTGIAGLSNRQRVKCLHAHLAHFLARGGNPIGESVAAELPALFCPPQRIMCAEGLTDIPASSCLP</sequence>
<dbReference type="InterPro" id="IPR007511">
    <property type="entry name" value="DUF501"/>
</dbReference>
<dbReference type="Pfam" id="PF04417">
    <property type="entry name" value="DUF501"/>
    <property type="match status" value="1"/>
</dbReference>
<dbReference type="AlphaFoldDB" id="A0A410FWD4"/>
<protein>
    <recommendedName>
        <fullName evidence="3">Toxin to DivIC</fullName>
    </recommendedName>
</protein>
<dbReference type="Proteomes" id="UP000287233">
    <property type="component" value="Chromosome"/>
</dbReference>
<reference evidence="2" key="1">
    <citation type="submission" date="2018-12" db="EMBL/GenBank/DDBJ databases">
        <title>Complete genome sequence of an uncultured bacterium of the candidate phylum Bipolaricaulota.</title>
        <authorList>
            <person name="Kadnikov V.V."/>
            <person name="Mardanov A.V."/>
            <person name="Beletsky A.V."/>
            <person name="Frank Y.A."/>
            <person name="Karnachuk O.V."/>
            <person name="Ravin N.V."/>
        </authorList>
    </citation>
    <scope>NUCLEOTIDE SEQUENCE [LARGE SCALE GENOMIC DNA]</scope>
</reference>
<organism evidence="1 2">
    <name type="scientific">Bipolaricaulis sibiricus</name>
    <dbReference type="NCBI Taxonomy" id="2501609"/>
    <lineage>
        <taxon>Bacteria</taxon>
        <taxon>Candidatus Bipolaricaulota</taxon>
        <taxon>Candidatus Bipolaricaulia</taxon>
        <taxon>Candidatus Bipolaricaulales</taxon>
        <taxon>Candidatus Bipolaricaulaceae</taxon>
        <taxon>Candidatus Bipolaricaulis</taxon>
    </lineage>
</organism>